<protein>
    <submittedName>
        <fullName evidence="1">3142_t:CDS:1</fullName>
    </submittedName>
</protein>
<dbReference type="EMBL" id="CAJVQB010033463">
    <property type="protein sequence ID" value="CAG8819822.1"/>
    <property type="molecule type" value="Genomic_DNA"/>
</dbReference>
<feature type="non-terminal residue" evidence="1">
    <location>
        <position position="145"/>
    </location>
</feature>
<evidence type="ECO:0000313" key="2">
    <source>
        <dbReference type="Proteomes" id="UP000789901"/>
    </source>
</evidence>
<gene>
    <name evidence="1" type="ORF">GMARGA_LOCUS27409</name>
</gene>
<evidence type="ECO:0000313" key="1">
    <source>
        <dbReference type="EMBL" id="CAG8819822.1"/>
    </source>
</evidence>
<proteinExistence type="predicted"/>
<sequence>MKETDETLMGVAENILDVFIWARTHENTKRRNLCYGYNIPSIRASLKGLPFRQLRLSAQRQSTASASRKGKGHLGKQPDFMYLQKREGKIFELVYGECSRLLCSDTKKKDDEIKLWRETNDGMFWVRQGCKPQKDQFGIIGIQVA</sequence>
<organism evidence="1 2">
    <name type="scientific">Gigaspora margarita</name>
    <dbReference type="NCBI Taxonomy" id="4874"/>
    <lineage>
        <taxon>Eukaryota</taxon>
        <taxon>Fungi</taxon>
        <taxon>Fungi incertae sedis</taxon>
        <taxon>Mucoromycota</taxon>
        <taxon>Glomeromycotina</taxon>
        <taxon>Glomeromycetes</taxon>
        <taxon>Diversisporales</taxon>
        <taxon>Gigasporaceae</taxon>
        <taxon>Gigaspora</taxon>
    </lineage>
</organism>
<accession>A0ABN7W8R3</accession>
<keyword evidence="2" id="KW-1185">Reference proteome</keyword>
<comment type="caution">
    <text evidence="1">The sequence shown here is derived from an EMBL/GenBank/DDBJ whole genome shotgun (WGS) entry which is preliminary data.</text>
</comment>
<name>A0ABN7W8R3_GIGMA</name>
<reference evidence="1 2" key="1">
    <citation type="submission" date="2021-06" db="EMBL/GenBank/DDBJ databases">
        <authorList>
            <person name="Kallberg Y."/>
            <person name="Tangrot J."/>
            <person name="Rosling A."/>
        </authorList>
    </citation>
    <scope>NUCLEOTIDE SEQUENCE [LARGE SCALE GENOMIC DNA]</scope>
    <source>
        <strain evidence="1 2">120-4 pot B 10/14</strain>
    </source>
</reference>
<dbReference type="Proteomes" id="UP000789901">
    <property type="component" value="Unassembled WGS sequence"/>
</dbReference>